<keyword evidence="5" id="KW-1185">Reference proteome</keyword>
<keyword evidence="3" id="KW-1133">Transmembrane helix</keyword>
<dbReference type="Pfam" id="PF00328">
    <property type="entry name" value="His_Phos_2"/>
    <property type="match status" value="1"/>
</dbReference>
<dbReference type="EMBL" id="VRMN01000004">
    <property type="protein sequence ID" value="KAA8494721.1"/>
    <property type="molecule type" value="Genomic_DNA"/>
</dbReference>
<comment type="caution">
    <text evidence="4">The sequence shown here is derived from an EMBL/GenBank/DDBJ whole genome shotgun (WGS) entry which is preliminary data.</text>
</comment>
<dbReference type="CDD" id="cd07061">
    <property type="entry name" value="HP_HAP_like"/>
    <property type="match status" value="1"/>
</dbReference>
<keyword evidence="3" id="KW-0812">Transmembrane</keyword>
<evidence type="ECO:0000256" key="2">
    <source>
        <dbReference type="ARBA" id="ARBA00022801"/>
    </source>
</evidence>
<proteinExistence type="inferred from homology"/>
<name>A0A5J4YTA2_PORPP</name>
<dbReference type="InterPro" id="IPR000560">
    <property type="entry name" value="His_Pase_clade-2"/>
</dbReference>
<dbReference type="PANTHER" id="PTHR11567:SF110">
    <property type="entry name" value="2-PHOSPHOXYLOSE PHOSPHATASE 1"/>
    <property type="match status" value="1"/>
</dbReference>
<dbReference type="InterPro" id="IPR029033">
    <property type="entry name" value="His_PPase_superfam"/>
</dbReference>
<sequence>MAKCAWRCVIGTVPLLLLMGWVAIIFGTSMAEATASSKSKSYQAPGKLIASLVVSRHGDRSPQMNAPAYAAGDRRTFLNKFPIDTSKWPVDYGQLTPLGMKQAYHLGSFLRSRYVEGASNNRILDDRYDHVETHARSTDVDRTIVTAMAILNGLYPHGTGPKDGVPGRLELIPVHTVTYKLDALLDGSASAHCPKFKKHGQTAINEPFMTNVLQENEPLIRALPALTGVSVAQVDTMEPGDLIKLITAVRDVRVCQRAHDVSQPSNVTRFDKAVEEVTNAFMIAKWNNTGLGYLVGGRLLRGISRRLSVVRELDMGADYVVERLHLECNEKGNDSDESGYCPRRFVLMVGHDTTILDLRAALGMDITVEGIVPYMSHLVFELRQDGRNYNVQVLSGDCTRPTTPEGGAFCPARNSSCRLDEFMAFVEHTVPKDIDTACKVMRDGTGDFIPFGQAPPQSQPAANSKLTLLSWVQLVGVGALNAVIGVGAALTVYILLNRRARADGYAPIA</sequence>
<dbReference type="InterPro" id="IPR033379">
    <property type="entry name" value="Acid_Pase_AS"/>
</dbReference>
<dbReference type="OrthoDB" id="258392at2759"/>
<evidence type="ECO:0000256" key="1">
    <source>
        <dbReference type="ARBA" id="ARBA00005375"/>
    </source>
</evidence>
<dbReference type="Proteomes" id="UP000324585">
    <property type="component" value="Unassembled WGS sequence"/>
</dbReference>
<reference evidence="5" key="1">
    <citation type="journal article" date="2019" name="Nat. Commun.">
        <title>Expansion of phycobilisome linker gene families in mesophilic red algae.</title>
        <authorList>
            <person name="Lee J."/>
            <person name="Kim D."/>
            <person name="Bhattacharya D."/>
            <person name="Yoon H.S."/>
        </authorList>
    </citation>
    <scope>NUCLEOTIDE SEQUENCE [LARGE SCALE GENOMIC DNA]</scope>
    <source>
        <strain evidence="5">CCMP 1328</strain>
    </source>
</reference>
<dbReference type="OMA" id="YDHVETH"/>
<dbReference type="AlphaFoldDB" id="A0A5J4YTA2"/>
<dbReference type="PROSITE" id="PS00778">
    <property type="entry name" value="HIS_ACID_PHOSPHAT_2"/>
    <property type="match status" value="1"/>
</dbReference>
<evidence type="ECO:0000256" key="3">
    <source>
        <dbReference type="SAM" id="Phobius"/>
    </source>
</evidence>
<evidence type="ECO:0000313" key="5">
    <source>
        <dbReference type="Proteomes" id="UP000324585"/>
    </source>
</evidence>
<dbReference type="InterPro" id="IPR050645">
    <property type="entry name" value="Histidine_acid_phosphatase"/>
</dbReference>
<protein>
    <submittedName>
        <fullName evidence="4">Prostatic acid phosphatase</fullName>
    </submittedName>
</protein>
<dbReference type="Gene3D" id="3.40.50.1240">
    <property type="entry name" value="Phosphoglycerate mutase-like"/>
    <property type="match status" value="1"/>
</dbReference>
<accession>A0A5J4YTA2</accession>
<evidence type="ECO:0000313" key="4">
    <source>
        <dbReference type="EMBL" id="KAA8494721.1"/>
    </source>
</evidence>
<keyword evidence="3" id="KW-0472">Membrane</keyword>
<dbReference type="PANTHER" id="PTHR11567">
    <property type="entry name" value="ACID PHOSPHATASE-RELATED"/>
    <property type="match status" value="1"/>
</dbReference>
<gene>
    <name evidence="4" type="ORF">FVE85_2962</name>
</gene>
<dbReference type="SUPFAM" id="SSF53254">
    <property type="entry name" value="Phosphoglycerate mutase-like"/>
    <property type="match status" value="1"/>
</dbReference>
<feature type="transmembrane region" description="Helical" evidence="3">
    <location>
        <begin position="468"/>
        <end position="496"/>
    </location>
</feature>
<organism evidence="4 5">
    <name type="scientific">Porphyridium purpureum</name>
    <name type="common">Red alga</name>
    <name type="synonym">Porphyridium cruentum</name>
    <dbReference type="NCBI Taxonomy" id="35688"/>
    <lineage>
        <taxon>Eukaryota</taxon>
        <taxon>Rhodophyta</taxon>
        <taxon>Bangiophyceae</taxon>
        <taxon>Porphyridiales</taxon>
        <taxon>Porphyridiaceae</taxon>
        <taxon>Porphyridium</taxon>
    </lineage>
</organism>
<comment type="similarity">
    <text evidence="1">Belongs to the histidine acid phosphatase family.</text>
</comment>
<dbReference type="GO" id="GO:0016791">
    <property type="term" value="F:phosphatase activity"/>
    <property type="evidence" value="ECO:0007669"/>
    <property type="project" value="TreeGrafter"/>
</dbReference>
<keyword evidence="2" id="KW-0378">Hydrolase</keyword>